<gene>
    <name evidence="2" type="ORF">LES8486_01708</name>
    <name evidence="3" type="ORF">LES9216_00073</name>
</gene>
<keyword evidence="1" id="KW-0472">Membrane</keyword>
<keyword evidence="1" id="KW-1133">Transmembrane helix</keyword>
<dbReference type="Proteomes" id="UP000237923">
    <property type="component" value="Unassembled WGS sequence"/>
</dbReference>
<dbReference type="EMBL" id="OKQR01000004">
    <property type="protein sequence ID" value="SPD94524.1"/>
    <property type="molecule type" value="Genomic_DNA"/>
</dbReference>
<evidence type="ECO:0000256" key="1">
    <source>
        <dbReference type="SAM" id="Phobius"/>
    </source>
</evidence>
<reference evidence="3 4" key="2">
    <citation type="submission" date="2018-02" db="EMBL/GenBank/DDBJ databases">
        <authorList>
            <person name="Cohen D.B."/>
            <person name="Kent A.D."/>
        </authorList>
    </citation>
    <scope>NUCLEOTIDE SEQUENCE [LARGE SCALE GENOMIC DNA]</scope>
    <source>
        <strain evidence="3 4">CECT 9216</strain>
    </source>
</reference>
<evidence type="ECO:0000313" key="3">
    <source>
        <dbReference type="EMBL" id="SPE06186.1"/>
    </source>
</evidence>
<protein>
    <recommendedName>
        <fullName evidence="6">Holin</fullName>
    </recommendedName>
</protein>
<name>A0A2N9K7C6_9LACO</name>
<dbReference type="RefSeq" id="WP_105299845.1">
    <property type="nucleotide sequence ID" value="NZ_OKQR01000004.1"/>
</dbReference>
<proteinExistence type="predicted"/>
<sequence>MDTNTITKLITTIAIAAIPIIGAYVSKVILGNKQVVNLIQVLSPLAKDAVVAMQKLGVTEYLEGETKKLGAVDIVKQALSALGLSDTDETLIKNAVEKEYALLINELDQTYPQITEEQVKEQEQAAQQQSELAKADELAKAQQALADAQAKVNALQN</sequence>
<keyword evidence="5" id="KW-1185">Reference proteome</keyword>
<feature type="transmembrane region" description="Helical" evidence="1">
    <location>
        <begin position="6"/>
        <end position="25"/>
    </location>
</feature>
<organism evidence="3 4">
    <name type="scientific">Leuconostoc suionicum</name>
    <dbReference type="NCBI Taxonomy" id="1511761"/>
    <lineage>
        <taxon>Bacteria</taxon>
        <taxon>Bacillati</taxon>
        <taxon>Bacillota</taxon>
        <taxon>Bacilli</taxon>
        <taxon>Lactobacillales</taxon>
        <taxon>Lactobacillaceae</taxon>
        <taxon>Leuconostoc</taxon>
    </lineage>
</organism>
<dbReference type="AlphaFoldDB" id="A0A2N9K7C6"/>
<evidence type="ECO:0008006" key="6">
    <source>
        <dbReference type="Google" id="ProtNLM"/>
    </source>
</evidence>
<evidence type="ECO:0000313" key="4">
    <source>
        <dbReference type="Proteomes" id="UP000237923"/>
    </source>
</evidence>
<reference evidence="2 5" key="1">
    <citation type="submission" date="2018-02" db="EMBL/GenBank/DDBJ databases">
        <authorList>
            <person name="Rodrigo-Torres L."/>
            <person name="Arahal R. D."/>
            <person name="Lucena T."/>
        </authorList>
    </citation>
    <scope>NUCLEOTIDE SEQUENCE [LARGE SCALE GENOMIC DNA]</scope>
    <source>
        <strain evidence="2 5">CECT 8486</strain>
    </source>
</reference>
<dbReference type="EMBL" id="OKQU01000001">
    <property type="protein sequence ID" value="SPE06186.1"/>
    <property type="molecule type" value="Genomic_DNA"/>
</dbReference>
<evidence type="ECO:0000313" key="5">
    <source>
        <dbReference type="Proteomes" id="UP000239237"/>
    </source>
</evidence>
<dbReference type="Proteomes" id="UP000239237">
    <property type="component" value="Unassembled WGS sequence"/>
</dbReference>
<evidence type="ECO:0000313" key="2">
    <source>
        <dbReference type="EMBL" id="SPD94524.1"/>
    </source>
</evidence>
<accession>A0A2N9K7C6</accession>
<keyword evidence="1" id="KW-0812">Transmembrane</keyword>